<dbReference type="Proteomes" id="UP000562352">
    <property type="component" value="Unassembled WGS sequence"/>
</dbReference>
<sequence length="63" mass="7120">MGVIRVVLVDDHGVVRRGVAALLERQILELIGEGLTNRQIGERMFPATRLKAERGERGDLRPW</sequence>
<gene>
    <name evidence="1" type="ORF">FHS22_007018</name>
</gene>
<keyword evidence="1" id="KW-0238">DNA-binding</keyword>
<proteinExistence type="predicted"/>
<dbReference type="InterPro" id="IPR036388">
    <property type="entry name" value="WH-like_DNA-bd_sf"/>
</dbReference>
<dbReference type="EMBL" id="JACHJJ010000037">
    <property type="protein sequence ID" value="MBB5967705.1"/>
    <property type="molecule type" value="Genomic_DNA"/>
</dbReference>
<evidence type="ECO:0000313" key="1">
    <source>
        <dbReference type="EMBL" id="MBB5967705.1"/>
    </source>
</evidence>
<keyword evidence="2" id="KW-1185">Reference proteome</keyword>
<organism evidence="1 2">
    <name type="scientific">Planomonospora venezuelensis</name>
    <dbReference type="NCBI Taxonomy" id="1999"/>
    <lineage>
        <taxon>Bacteria</taxon>
        <taxon>Bacillati</taxon>
        <taxon>Actinomycetota</taxon>
        <taxon>Actinomycetes</taxon>
        <taxon>Streptosporangiales</taxon>
        <taxon>Streptosporangiaceae</taxon>
        <taxon>Planomonospora</taxon>
    </lineage>
</organism>
<dbReference type="AlphaFoldDB" id="A0A841DHY7"/>
<dbReference type="GO" id="GO:0003677">
    <property type="term" value="F:DNA binding"/>
    <property type="evidence" value="ECO:0007669"/>
    <property type="project" value="UniProtKB-KW"/>
</dbReference>
<comment type="caution">
    <text evidence="1">The sequence shown here is derived from an EMBL/GenBank/DDBJ whole genome shotgun (WGS) entry which is preliminary data.</text>
</comment>
<accession>A0A841DHY7</accession>
<protein>
    <submittedName>
        <fullName evidence="1">DNA-binding NarL/FixJ family response regulator</fullName>
    </submittedName>
</protein>
<reference evidence="1 2" key="1">
    <citation type="submission" date="2020-08" db="EMBL/GenBank/DDBJ databases">
        <title>Genomic Encyclopedia of Type Strains, Phase III (KMG-III): the genomes of soil and plant-associated and newly described type strains.</title>
        <authorList>
            <person name="Whitman W."/>
        </authorList>
    </citation>
    <scope>NUCLEOTIDE SEQUENCE [LARGE SCALE GENOMIC DNA]</scope>
    <source>
        <strain evidence="1 2">CECT 3303</strain>
    </source>
</reference>
<evidence type="ECO:0000313" key="2">
    <source>
        <dbReference type="Proteomes" id="UP000562352"/>
    </source>
</evidence>
<dbReference type="Gene3D" id="1.10.10.10">
    <property type="entry name" value="Winged helix-like DNA-binding domain superfamily/Winged helix DNA-binding domain"/>
    <property type="match status" value="1"/>
</dbReference>
<name>A0A841DHY7_PLAVE</name>